<evidence type="ECO:0000256" key="2">
    <source>
        <dbReference type="SAM" id="MobiDB-lite"/>
    </source>
</evidence>
<dbReference type="GeneID" id="70250193"/>
<reference evidence="3" key="1">
    <citation type="submission" date="2021-12" db="EMBL/GenBank/DDBJ databases">
        <title>Convergent genome expansion in fungi linked to evolution of root-endophyte symbiosis.</title>
        <authorList>
            <consortium name="DOE Joint Genome Institute"/>
            <person name="Ke Y.-H."/>
            <person name="Bonito G."/>
            <person name="Liao H.-L."/>
            <person name="Looney B."/>
            <person name="Rojas-Flechas A."/>
            <person name="Nash J."/>
            <person name="Hameed K."/>
            <person name="Schadt C."/>
            <person name="Martin F."/>
            <person name="Crous P.W."/>
            <person name="Miettinen O."/>
            <person name="Magnuson J.K."/>
            <person name="Labbe J."/>
            <person name="Jacobson D."/>
            <person name="Doktycz M.J."/>
            <person name="Veneault-Fourrey C."/>
            <person name="Kuo A."/>
            <person name="Mondo S."/>
            <person name="Calhoun S."/>
            <person name="Riley R."/>
            <person name="Ohm R."/>
            <person name="LaButti K."/>
            <person name="Andreopoulos B."/>
            <person name="Pangilinan J."/>
            <person name="Nolan M."/>
            <person name="Tritt A."/>
            <person name="Clum A."/>
            <person name="Lipzen A."/>
            <person name="Daum C."/>
            <person name="Barry K."/>
            <person name="Grigoriev I.V."/>
            <person name="Vilgalys R."/>
        </authorList>
    </citation>
    <scope>NUCLEOTIDE SEQUENCE</scope>
    <source>
        <strain evidence="3">PMI_201</strain>
    </source>
</reference>
<dbReference type="RefSeq" id="XP_046075054.1">
    <property type="nucleotide sequence ID" value="XM_046219906.1"/>
</dbReference>
<organism evidence="3 4">
    <name type="scientific">Talaromyces proteolyticus</name>
    <dbReference type="NCBI Taxonomy" id="1131652"/>
    <lineage>
        <taxon>Eukaryota</taxon>
        <taxon>Fungi</taxon>
        <taxon>Dikarya</taxon>
        <taxon>Ascomycota</taxon>
        <taxon>Pezizomycotina</taxon>
        <taxon>Eurotiomycetes</taxon>
        <taxon>Eurotiomycetidae</taxon>
        <taxon>Eurotiales</taxon>
        <taxon>Trichocomaceae</taxon>
        <taxon>Talaromyces</taxon>
        <taxon>Talaromyces sect. Bacilispori</taxon>
    </lineage>
</organism>
<evidence type="ECO:0000256" key="1">
    <source>
        <dbReference type="SAM" id="Coils"/>
    </source>
</evidence>
<comment type="caution">
    <text evidence="3">The sequence shown here is derived from an EMBL/GenBank/DDBJ whole genome shotgun (WGS) entry which is preliminary data.</text>
</comment>
<gene>
    <name evidence="3" type="ORF">BGW36DRAFT_423980</name>
</gene>
<evidence type="ECO:0000313" key="4">
    <source>
        <dbReference type="Proteomes" id="UP001201262"/>
    </source>
</evidence>
<keyword evidence="4" id="KW-1185">Reference proteome</keyword>
<feature type="coiled-coil region" evidence="1">
    <location>
        <begin position="185"/>
        <end position="212"/>
    </location>
</feature>
<name>A0AAD4Q3E2_9EURO</name>
<dbReference type="Proteomes" id="UP001201262">
    <property type="component" value="Unassembled WGS sequence"/>
</dbReference>
<feature type="compositionally biased region" description="Basic and acidic residues" evidence="2">
    <location>
        <begin position="128"/>
        <end position="138"/>
    </location>
</feature>
<accession>A0AAD4Q3E2</accession>
<dbReference type="AlphaFoldDB" id="A0AAD4Q3E2"/>
<evidence type="ECO:0000313" key="3">
    <source>
        <dbReference type="EMBL" id="KAH8701678.1"/>
    </source>
</evidence>
<dbReference type="EMBL" id="JAJTJA010000003">
    <property type="protein sequence ID" value="KAH8701678.1"/>
    <property type="molecule type" value="Genomic_DNA"/>
</dbReference>
<feature type="region of interest" description="Disordered" evidence="2">
    <location>
        <begin position="110"/>
        <end position="146"/>
    </location>
</feature>
<protein>
    <submittedName>
        <fullName evidence="3">Uncharacterized protein</fullName>
    </submittedName>
</protein>
<proteinExistence type="predicted"/>
<feature type="compositionally biased region" description="Low complexity" evidence="2">
    <location>
        <begin position="113"/>
        <end position="125"/>
    </location>
</feature>
<feature type="region of interest" description="Disordered" evidence="2">
    <location>
        <begin position="234"/>
        <end position="274"/>
    </location>
</feature>
<keyword evidence="1" id="KW-0175">Coiled coil</keyword>
<feature type="region of interest" description="Disordered" evidence="2">
    <location>
        <begin position="1"/>
        <end position="50"/>
    </location>
</feature>
<sequence>MATVDDSPHSSQHHHHRVSPSFTDSAIDVKEELSECTSTSHDNDPASPLPDRISRIAQLAAAQDPSRQLNVDERAAVDRHLEGLERLLLLSSASSDPRPQISHEIAKIRPVRRTSISPTGTITPPIRRRNDNESHEDGNVPAPRTIQQTSCDLSMLLEEISIANSELQQRRIESRHIHDLFTIKCEGMAQRIIELENEIHELRSDILEDTINLEGLRGTVRGLESWIGRWQRQREVSIPPPSTSSTQRGSKWKRKGKQQQLNRNAHDIDDGDDDNDFDTLLDGISAWMRGWNDVEDGFRIRARRRKIRRERQIQSITSQR</sequence>